<gene>
    <name evidence="1" type="ORF">CKA38_09315</name>
</gene>
<evidence type="ECO:0000313" key="2">
    <source>
        <dbReference type="Proteomes" id="UP000244896"/>
    </source>
</evidence>
<organism evidence="1 2">
    <name type="scientific">Ereboglobus luteus</name>
    <dbReference type="NCBI Taxonomy" id="1796921"/>
    <lineage>
        <taxon>Bacteria</taxon>
        <taxon>Pseudomonadati</taxon>
        <taxon>Verrucomicrobiota</taxon>
        <taxon>Opitutia</taxon>
        <taxon>Opitutales</taxon>
        <taxon>Opitutaceae</taxon>
        <taxon>Ereboglobus</taxon>
    </lineage>
</organism>
<reference evidence="1 2" key="1">
    <citation type="journal article" date="2018" name="Syst. Appl. Microbiol.">
        <title>Ereboglobus luteus gen. nov. sp. nov. from cockroach guts, and new insights into the oxygen relationship of the genera Opitutus and Didymococcus (Verrucomicrobia: Opitutaceae).</title>
        <authorList>
            <person name="Tegtmeier D."/>
            <person name="Belitz A."/>
            <person name="Radek R."/>
            <person name="Heimerl T."/>
            <person name="Brune A."/>
        </authorList>
    </citation>
    <scope>NUCLEOTIDE SEQUENCE [LARGE SCALE GENOMIC DNA]</scope>
    <source>
        <strain evidence="1 2">Ho45</strain>
    </source>
</reference>
<evidence type="ECO:0000313" key="1">
    <source>
        <dbReference type="EMBL" id="AWI09420.1"/>
    </source>
</evidence>
<dbReference type="Proteomes" id="UP000244896">
    <property type="component" value="Chromosome"/>
</dbReference>
<protein>
    <recommendedName>
        <fullName evidence="3">DUF2017 domain-containing protein</fullName>
    </recommendedName>
</protein>
<dbReference type="OrthoDB" id="196428at2"/>
<dbReference type="InterPro" id="IPR018561">
    <property type="entry name" value="AosR"/>
</dbReference>
<dbReference type="KEGG" id="elut:CKA38_09315"/>
<keyword evidence="2" id="KW-1185">Reference proteome</keyword>
<dbReference type="RefSeq" id="WP_108825229.1">
    <property type="nucleotide sequence ID" value="NZ_CP023004.1"/>
</dbReference>
<name>A0A2U8E3Q4_9BACT</name>
<dbReference type="Pfam" id="PF09438">
    <property type="entry name" value="DUF2017"/>
    <property type="match status" value="1"/>
</dbReference>
<evidence type="ECO:0008006" key="3">
    <source>
        <dbReference type="Google" id="ProtNLM"/>
    </source>
</evidence>
<accession>A0A2U8E3Q4</accession>
<proteinExistence type="predicted"/>
<dbReference type="AlphaFoldDB" id="A0A2U8E3Q4"/>
<dbReference type="EMBL" id="CP023004">
    <property type="protein sequence ID" value="AWI09420.1"/>
    <property type="molecule type" value="Genomic_DNA"/>
</dbReference>
<sequence length="150" mass="16681">MSRIEITLSLKIVAPLLDLLKATADELKTQLAVQLHPPANGDDAEMDEMWRDSLLSTQNEGVGVLLALFDGNFFETGVVTINAAESMQIIRACTALRLQMRLRQLADIPDETLEQGIGDFDALQPAARRALMAYMFLATLQELIIRHFEP</sequence>